<evidence type="ECO:0000256" key="2">
    <source>
        <dbReference type="ARBA" id="ARBA00023125"/>
    </source>
</evidence>
<dbReference type="PROSITE" id="PS50949">
    <property type="entry name" value="HTH_GNTR"/>
    <property type="match status" value="1"/>
</dbReference>
<dbReference type="InterPro" id="IPR000524">
    <property type="entry name" value="Tscrpt_reg_HTH_GntR"/>
</dbReference>
<dbReference type="PANTHER" id="PTHR43537">
    <property type="entry name" value="TRANSCRIPTIONAL REGULATOR, GNTR FAMILY"/>
    <property type="match status" value="1"/>
</dbReference>
<dbReference type="CDD" id="cd07377">
    <property type="entry name" value="WHTH_GntR"/>
    <property type="match status" value="1"/>
</dbReference>
<dbReference type="SUPFAM" id="SSF48008">
    <property type="entry name" value="GntR ligand-binding domain-like"/>
    <property type="match status" value="1"/>
</dbReference>
<dbReference type="InterPro" id="IPR036390">
    <property type="entry name" value="WH_DNA-bd_sf"/>
</dbReference>
<dbReference type="EMBL" id="JBHMCG010000188">
    <property type="protein sequence ID" value="MFB9578656.1"/>
    <property type="molecule type" value="Genomic_DNA"/>
</dbReference>
<dbReference type="Pfam" id="PF07729">
    <property type="entry name" value="FCD"/>
    <property type="match status" value="1"/>
</dbReference>
<feature type="domain" description="HTH gntR-type" evidence="4">
    <location>
        <begin position="1"/>
        <end position="69"/>
    </location>
</feature>
<dbReference type="Pfam" id="PF00392">
    <property type="entry name" value="GntR"/>
    <property type="match status" value="1"/>
</dbReference>
<dbReference type="InterPro" id="IPR008920">
    <property type="entry name" value="TF_FadR/GntR_C"/>
</dbReference>
<dbReference type="InterPro" id="IPR011711">
    <property type="entry name" value="GntR_C"/>
</dbReference>
<comment type="caution">
    <text evidence="5">The sequence shown here is derived from an EMBL/GenBank/DDBJ whole genome shotgun (WGS) entry which is preliminary data.</text>
</comment>
<name>A0ABV5RNI1_9ACTN</name>
<sequence>MSAVDQAFHGLRRMIADGRLVAGQRIPPESDLCEELGVSRGSLREGVRMLAALGVIEPRHGSGTYVSQLRPEDIVGSLSLTVDLLPLTGLLEMYEIRRVLESHAAAQAAARITPESLSTIFAYMEAMEATEDPDRVSELDQDFHAEIARIGGNPTLKSLLGVFRARSRTYQVFTLPEGPRIKRSSDEDHRAIATAIANRDPVAAAAAASAHVAHTERWLHAFLPRTPEPAPEAPANPEAGA</sequence>
<protein>
    <submittedName>
        <fullName evidence="5">FadR/GntR family transcriptional regulator</fullName>
    </submittedName>
</protein>
<gene>
    <name evidence="5" type="ORF">ACFFTL_41940</name>
</gene>
<dbReference type="InterPro" id="IPR036388">
    <property type="entry name" value="WH-like_DNA-bd_sf"/>
</dbReference>
<reference evidence="5 6" key="1">
    <citation type="submission" date="2024-09" db="EMBL/GenBank/DDBJ databases">
        <authorList>
            <person name="Sun Q."/>
            <person name="Mori K."/>
        </authorList>
    </citation>
    <scope>NUCLEOTIDE SEQUENCE [LARGE SCALE GENOMIC DNA]</scope>
    <source>
        <strain evidence="5 6">JCM 3331</strain>
    </source>
</reference>
<organism evidence="5 6">
    <name type="scientific">Streptomyces yanii</name>
    <dbReference type="NCBI Taxonomy" id="78510"/>
    <lineage>
        <taxon>Bacteria</taxon>
        <taxon>Bacillati</taxon>
        <taxon>Actinomycetota</taxon>
        <taxon>Actinomycetes</taxon>
        <taxon>Kitasatosporales</taxon>
        <taxon>Streptomycetaceae</taxon>
        <taxon>Streptomyces</taxon>
    </lineage>
</organism>
<accession>A0ABV5RNI1</accession>
<keyword evidence="3" id="KW-0804">Transcription</keyword>
<dbReference type="Gene3D" id="1.10.10.10">
    <property type="entry name" value="Winged helix-like DNA-binding domain superfamily/Winged helix DNA-binding domain"/>
    <property type="match status" value="1"/>
</dbReference>
<dbReference type="SMART" id="SM00345">
    <property type="entry name" value="HTH_GNTR"/>
    <property type="match status" value="1"/>
</dbReference>
<keyword evidence="6" id="KW-1185">Reference proteome</keyword>
<dbReference type="SMART" id="SM00895">
    <property type="entry name" value="FCD"/>
    <property type="match status" value="1"/>
</dbReference>
<dbReference type="Proteomes" id="UP001589710">
    <property type="component" value="Unassembled WGS sequence"/>
</dbReference>
<evidence type="ECO:0000313" key="5">
    <source>
        <dbReference type="EMBL" id="MFB9578656.1"/>
    </source>
</evidence>
<evidence type="ECO:0000313" key="6">
    <source>
        <dbReference type="Proteomes" id="UP001589710"/>
    </source>
</evidence>
<keyword evidence="1" id="KW-0805">Transcription regulation</keyword>
<dbReference type="Gene3D" id="1.20.120.530">
    <property type="entry name" value="GntR ligand-binding domain-like"/>
    <property type="match status" value="1"/>
</dbReference>
<dbReference type="PANTHER" id="PTHR43537:SF5">
    <property type="entry name" value="UXU OPERON TRANSCRIPTIONAL REGULATOR"/>
    <property type="match status" value="1"/>
</dbReference>
<dbReference type="RefSeq" id="WP_345516909.1">
    <property type="nucleotide sequence ID" value="NZ_BAAAXD010000041.1"/>
</dbReference>
<keyword evidence="2" id="KW-0238">DNA-binding</keyword>
<evidence type="ECO:0000256" key="1">
    <source>
        <dbReference type="ARBA" id="ARBA00023015"/>
    </source>
</evidence>
<evidence type="ECO:0000256" key="3">
    <source>
        <dbReference type="ARBA" id="ARBA00023163"/>
    </source>
</evidence>
<proteinExistence type="predicted"/>
<dbReference type="SUPFAM" id="SSF46785">
    <property type="entry name" value="Winged helix' DNA-binding domain"/>
    <property type="match status" value="1"/>
</dbReference>
<evidence type="ECO:0000259" key="4">
    <source>
        <dbReference type="PROSITE" id="PS50949"/>
    </source>
</evidence>
<dbReference type="PRINTS" id="PR00035">
    <property type="entry name" value="HTHGNTR"/>
</dbReference>